<evidence type="ECO:0000313" key="1">
    <source>
        <dbReference type="EMBL" id="RAH67506.1"/>
    </source>
</evidence>
<organism evidence="1 2">
    <name type="scientific">Aspergillus aculeatinus CBS 121060</name>
    <dbReference type="NCBI Taxonomy" id="1448322"/>
    <lineage>
        <taxon>Eukaryota</taxon>
        <taxon>Fungi</taxon>
        <taxon>Dikarya</taxon>
        <taxon>Ascomycota</taxon>
        <taxon>Pezizomycotina</taxon>
        <taxon>Eurotiomycetes</taxon>
        <taxon>Eurotiomycetidae</taxon>
        <taxon>Eurotiales</taxon>
        <taxon>Aspergillaceae</taxon>
        <taxon>Aspergillus</taxon>
        <taxon>Aspergillus subgen. Circumdati</taxon>
    </lineage>
</organism>
<accession>A0ACD1H259</accession>
<name>A0ACD1H259_9EURO</name>
<sequence length="229" mass="24925">MPLISGNIEGARPLLLILECCASGAKVYRRNPSQQLRPSCIPILVCKPSLIRIVLLIPGDTAANTLSREFGICTGKPKLVLLFLIPRGRLRWLGCYQIWLVCVTRRDQDQLLPGIGILGIFPLAAKTSFEVNASTNSKSRPITENTAEGARFGRGIHPIMPIHSIRSDARAVVYSLGVSAATIRAIGPTLIDAFEAFAQGNTNRKKSREGMMPAGSQPWDLLLRPSRTG</sequence>
<gene>
    <name evidence="1" type="ORF">BO66DRAFT_152692</name>
</gene>
<evidence type="ECO:0000313" key="2">
    <source>
        <dbReference type="Proteomes" id="UP000249661"/>
    </source>
</evidence>
<keyword evidence="2" id="KW-1185">Reference proteome</keyword>
<proteinExistence type="predicted"/>
<dbReference type="Proteomes" id="UP000249661">
    <property type="component" value="Unassembled WGS sequence"/>
</dbReference>
<reference evidence="1" key="1">
    <citation type="submission" date="2018-02" db="EMBL/GenBank/DDBJ databases">
        <title>The genomes of Aspergillus section Nigri reveals drivers in fungal speciation.</title>
        <authorList>
            <consortium name="DOE Joint Genome Institute"/>
            <person name="Vesth T.C."/>
            <person name="Nybo J."/>
            <person name="Theobald S."/>
            <person name="Brandl J."/>
            <person name="Frisvad J.C."/>
            <person name="Nielsen K.F."/>
            <person name="Lyhne E.K."/>
            <person name="Kogle M.E."/>
            <person name="Kuo A."/>
            <person name="Riley R."/>
            <person name="Clum A."/>
            <person name="Nolan M."/>
            <person name="Lipzen A."/>
            <person name="Salamov A."/>
            <person name="Henrissat B."/>
            <person name="Wiebenga A."/>
            <person name="De vries R.P."/>
            <person name="Grigoriev I.V."/>
            <person name="Mortensen U.H."/>
            <person name="Andersen M.R."/>
            <person name="Baker S.E."/>
        </authorList>
    </citation>
    <scope>NUCLEOTIDE SEQUENCE</scope>
    <source>
        <strain evidence="1">CBS 121060</strain>
    </source>
</reference>
<protein>
    <submittedName>
        <fullName evidence="1">Uncharacterized protein</fullName>
    </submittedName>
</protein>
<dbReference type="EMBL" id="KZ824973">
    <property type="protein sequence ID" value="RAH67506.1"/>
    <property type="molecule type" value="Genomic_DNA"/>
</dbReference>